<comment type="caution">
    <text evidence="2">The sequence shown here is derived from an EMBL/GenBank/DDBJ whole genome shotgun (WGS) entry which is preliminary data.</text>
</comment>
<feature type="transmembrane region" description="Helical" evidence="1">
    <location>
        <begin position="71"/>
        <end position="88"/>
    </location>
</feature>
<keyword evidence="1" id="KW-0812">Transmembrane</keyword>
<name>A0A556MWW7_9SPHI</name>
<accession>A0A556MWW7</accession>
<feature type="transmembrane region" description="Helical" evidence="1">
    <location>
        <begin position="170"/>
        <end position="188"/>
    </location>
</feature>
<dbReference type="Proteomes" id="UP000318733">
    <property type="component" value="Unassembled WGS sequence"/>
</dbReference>
<proteinExistence type="predicted"/>
<evidence type="ECO:0000313" key="2">
    <source>
        <dbReference type="EMBL" id="TSJ44363.1"/>
    </source>
</evidence>
<evidence type="ECO:0000313" key="3">
    <source>
        <dbReference type="Proteomes" id="UP000318733"/>
    </source>
</evidence>
<protein>
    <submittedName>
        <fullName evidence="2">Uncharacterized protein</fullName>
    </submittedName>
</protein>
<dbReference type="RefSeq" id="WP_144247924.1">
    <property type="nucleotide sequence ID" value="NZ_VLPK01000001.1"/>
</dbReference>
<gene>
    <name evidence="2" type="ORF">FO440_09345</name>
</gene>
<dbReference type="AlphaFoldDB" id="A0A556MWW7"/>
<keyword evidence="3" id="KW-1185">Reference proteome</keyword>
<keyword evidence="1" id="KW-1133">Transmembrane helix</keyword>
<dbReference type="OrthoDB" id="8264469at2"/>
<evidence type="ECO:0000256" key="1">
    <source>
        <dbReference type="SAM" id="Phobius"/>
    </source>
</evidence>
<reference evidence="2 3" key="1">
    <citation type="submission" date="2019-07" db="EMBL/GenBank/DDBJ databases">
        <authorList>
            <person name="Huq M.A."/>
        </authorList>
    </citation>
    <scope>NUCLEOTIDE SEQUENCE [LARGE SCALE GENOMIC DNA]</scope>
    <source>
        <strain evidence="2 3">MAH-19</strain>
    </source>
</reference>
<keyword evidence="1" id="KW-0472">Membrane</keyword>
<sequence>MNTSSPALDKVDTALFEQVMKLVDQIGDKEEHFNHLQTDYRKLASTWLLAAFGACGYCLKSSAELSFDGWYIVFGICVAASMGLGILWLMDLKVYQTLLGAFFIQGVLLELKYDSWLPPIRINIVLSQKTGEIVSKVQYYYFLSMVSLQCLEIIAIWNFQCLKIHSTEKICYTLFILAAVVTAQIVLLRRTSIRKKQFDTSELGHLIRKWQKKMGDHPGLKSL</sequence>
<dbReference type="EMBL" id="VLPK01000001">
    <property type="protein sequence ID" value="TSJ44363.1"/>
    <property type="molecule type" value="Genomic_DNA"/>
</dbReference>
<feature type="transmembrane region" description="Helical" evidence="1">
    <location>
        <begin position="139"/>
        <end position="158"/>
    </location>
</feature>
<organism evidence="2 3">
    <name type="scientific">Mucilaginibacter corticis</name>
    <dbReference type="NCBI Taxonomy" id="2597670"/>
    <lineage>
        <taxon>Bacteria</taxon>
        <taxon>Pseudomonadati</taxon>
        <taxon>Bacteroidota</taxon>
        <taxon>Sphingobacteriia</taxon>
        <taxon>Sphingobacteriales</taxon>
        <taxon>Sphingobacteriaceae</taxon>
        <taxon>Mucilaginibacter</taxon>
    </lineage>
</organism>